<keyword evidence="4" id="KW-1185">Reference proteome</keyword>
<keyword evidence="1 3" id="KW-0413">Isomerase</keyword>
<dbReference type="Gene3D" id="1.20.59.10">
    <property type="entry name" value="Chorismate mutase"/>
    <property type="match status" value="1"/>
</dbReference>
<dbReference type="InterPro" id="IPR051331">
    <property type="entry name" value="Chorismate_mutase-related"/>
</dbReference>
<dbReference type="PROSITE" id="PS51168">
    <property type="entry name" value="CHORISMATE_MUT_2"/>
    <property type="match status" value="1"/>
</dbReference>
<dbReference type="NCBIfam" id="TIGR01805">
    <property type="entry name" value="CM_mono_grmpos"/>
    <property type="match status" value="1"/>
</dbReference>
<dbReference type="PANTHER" id="PTHR38041:SF1">
    <property type="entry name" value="CHORISMATE MUTASE"/>
    <property type="match status" value="1"/>
</dbReference>
<dbReference type="GO" id="GO:0046417">
    <property type="term" value="P:chorismate metabolic process"/>
    <property type="evidence" value="ECO:0007669"/>
    <property type="project" value="InterPro"/>
</dbReference>
<dbReference type="GO" id="GO:0009697">
    <property type="term" value="P:salicylic acid biosynthetic process"/>
    <property type="evidence" value="ECO:0007669"/>
    <property type="project" value="TreeGrafter"/>
</dbReference>
<proteinExistence type="predicted"/>
<dbReference type="PANTHER" id="PTHR38041">
    <property type="entry name" value="CHORISMATE MUTASE"/>
    <property type="match status" value="1"/>
</dbReference>
<evidence type="ECO:0000313" key="4">
    <source>
        <dbReference type="Proteomes" id="UP000439550"/>
    </source>
</evidence>
<sequence>MNLEEIRTQIDETDQALTALLEQRMALVLKIAEFKKEHHAIVFDPAREQVVLDKVADRVKNKTYTQTIVSTYKDLMAHSRQFQNDFLKK</sequence>
<dbReference type="SUPFAM" id="SSF48600">
    <property type="entry name" value="Chorismate mutase II"/>
    <property type="match status" value="1"/>
</dbReference>
<dbReference type="InterPro" id="IPR011279">
    <property type="entry name" value="Chorismate_mutase_GmP"/>
</dbReference>
<dbReference type="EMBL" id="WITJ01000009">
    <property type="protein sequence ID" value="MQW39758.1"/>
    <property type="molecule type" value="Genomic_DNA"/>
</dbReference>
<dbReference type="AlphaFoldDB" id="A0A7X2D0Q7"/>
<reference evidence="3 4" key="1">
    <citation type="submission" date="2019-10" db="EMBL/GenBank/DDBJ databases">
        <authorList>
            <person name="Dong K."/>
        </authorList>
    </citation>
    <scope>NUCLEOTIDE SEQUENCE [LARGE SCALE GENOMIC DNA]</scope>
    <source>
        <strain evidence="3 4">DSM 28960</strain>
    </source>
</reference>
<evidence type="ECO:0000313" key="3">
    <source>
        <dbReference type="EMBL" id="MQW39758.1"/>
    </source>
</evidence>
<dbReference type="Proteomes" id="UP000439550">
    <property type="component" value="Unassembled WGS sequence"/>
</dbReference>
<evidence type="ECO:0000256" key="1">
    <source>
        <dbReference type="ARBA" id="ARBA00023235"/>
    </source>
</evidence>
<dbReference type="InterPro" id="IPR036979">
    <property type="entry name" value="CM_dom_sf"/>
</dbReference>
<feature type="domain" description="Chorismate mutase" evidence="2">
    <location>
        <begin position="1"/>
        <end position="87"/>
    </location>
</feature>
<evidence type="ECO:0000259" key="2">
    <source>
        <dbReference type="PROSITE" id="PS51168"/>
    </source>
</evidence>
<dbReference type="RefSeq" id="WP_153496427.1">
    <property type="nucleotide sequence ID" value="NZ_CAXYUY010000008.1"/>
</dbReference>
<dbReference type="Pfam" id="PF01817">
    <property type="entry name" value="CM_2"/>
    <property type="match status" value="1"/>
</dbReference>
<dbReference type="EC" id="5.4.99.5" evidence="3"/>
<organism evidence="3 4">
    <name type="scientific">Lactococcus hircilactis</name>
    <dbReference type="NCBI Taxonomy" id="1494462"/>
    <lineage>
        <taxon>Bacteria</taxon>
        <taxon>Bacillati</taxon>
        <taxon>Bacillota</taxon>
        <taxon>Bacilli</taxon>
        <taxon>Lactobacillales</taxon>
        <taxon>Streptococcaceae</taxon>
        <taxon>Lactococcus</taxon>
    </lineage>
</organism>
<protein>
    <submittedName>
        <fullName evidence="3">Chorismate mutase</fullName>
        <ecNumber evidence="3">5.4.99.5</ecNumber>
    </submittedName>
</protein>
<dbReference type="OrthoDB" id="9802281at2"/>
<dbReference type="InterPro" id="IPR002701">
    <property type="entry name" value="CM_II_prokaryot"/>
</dbReference>
<dbReference type="InterPro" id="IPR036263">
    <property type="entry name" value="Chorismate_II_sf"/>
</dbReference>
<gene>
    <name evidence="3" type="ORF">GHI93_07450</name>
</gene>
<name>A0A7X2D0Q7_9LACT</name>
<dbReference type="GO" id="GO:0004106">
    <property type="term" value="F:chorismate mutase activity"/>
    <property type="evidence" value="ECO:0007669"/>
    <property type="project" value="UniProtKB-EC"/>
</dbReference>
<accession>A0A7X2D0Q7</accession>
<comment type="caution">
    <text evidence="3">The sequence shown here is derived from an EMBL/GenBank/DDBJ whole genome shotgun (WGS) entry which is preliminary data.</text>
</comment>
<dbReference type="SMART" id="SM00830">
    <property type="entry name" value="CM_2"/>
    <property type="match status" value="1"/>
</dbReference>